<organism evidence="1 2">
    <name type="scientific">Paracoccidioides lutzii (strain ATCC MYA-826 / Pb01)</name>
    <name type="common">Paracoccidioides brasiliensis</name>
    <dbReference type="NCBI Taxonomy" id="502779"/>
    <lineage>
        <taxon>Eukaryota</taxon>
        <taxon>Fungi</taxon>
        <taxon>Dikarya</taxon>
        <taxon>Ascomycota</taxon>
        <taxon>Pezizomycotina</taxon>
        <taxon>Eurotiomycetes</taxon>
        <taxon>Eurotiomycetidae</taxon>
        <taxon>Onygenales</taxon>
        <taxon>Ajellomycetaceae</taxon>
        <taxon>Paracoccidioides</taxon>
    </lineage>
</organism>
<keyword evidence="2" id="KW-1185">Reference proteome</keyword>
<dbReference type="Proteomes" id="UP000002059">
    <property type="component" value="Partially assembled WGS sequence"/>
</dbReference>
<evidence type="ECO:0000313" key="2">
    <source>
        <dbReference type="Proteomes" id="UP000002059"/>
    </source>
</evidence>
<dbReference type="VEuPathDB" id="FungiDB:PAAG_01054"/>
<gene>
    <name evidence="1" type="ORF">PAAG_01054</name>
</gene>
<protein>
    <submittedName>
        <fullName evidence="1">Uncharacterized protein</fullName>
    </submittedName>
</protein>
<dbReference type="AlphaFoldDB" id="C1GRA9"/>
<accession>C1GRA9</accession>
<evidence type="ECO:0000313" key="1">
    <source>
        <dbReference type="EMBL" id="EEH38133.2"/>
    </source>
</evidence>
<name>C1GRA9_PARBA</name>
<dbReference type="KEGG" id="pbl:PAAG_01054"/>
<dbReference type="EMBL" id="KN293993">
    <property type="protein sequence ID" value="EEH38133.2"/>
    <property type="molecule type" value="Genomic_DNA"/>
</dbReference>
<sequence>MDMDINSRGATPITADATHEIIACSILSMGADIQAMAEACRRSYLKKPLSQFSKVDRVVSSEPRVPDNGKDSFTLEGLEEPFQTGIIRTVNSDHPARHVGVELRLLPKEKASAFSIEVSEGYTENPPKITRRAGLKRRSIVTLFQGAETDADTAIPGELGVNPYIIGEMLCMKEGSSCG</sequence>
<dbReference type="OrthoDB" id="10625007at2759"/>
<proteinExistence type="predicted"/>
<reference evidence="1 2" key="1">
    <citation type="journal article" date="2011" name="PLoS Genet.">
        <title>Comparative genomic analysis of human fungal pathogens causing paracoccidioidomycosis.</title>
        <authorList>
            <person name="Desjardins C.A."/>
            <person name="Champion M.D."/>
            <person name="Holder J.W."/>
            <person name="Muszewska A."/>
            <person name="Goldberg J."/>
            <person name="Bailao A.M."/>
            <person name="Brigido M.M."/>
            <person name="Ferreira M.E."/>
            <person name="Garcia A.M."/>
            <person name="Grynberg M."/>
            <person name="Gujja S."/>
            <person name="Heiman D.I."/>
            <person name="Henn M.R."/>
            <person name="Kodira C.D."/>
            <person name="Leon-Narvaez H."/>
            <person name="Longo L.V."/>
            <person name="Ma L.J."/>
            <person name="Malavazi I."/>
            <person name="Matsuo A.L."/>
            <person name="Morais F.V."/>
            <person name="Pereira M."/>
            <person name="Rodriguez-Brito S."/>
            <person name="Sakthikumar S."/>
            <person name="Salem-Izacc S.M."/>
            <person name="Sykes S.M."/>
            <person name="Teixeira M.M."/>
            <person name="Vallejo M.C."/>
            <person name="Walter M.E."/>
            <person name="Yandava C."/>
            <person name="Young S."/>
            <person name="Zeng Q."/>
            <person name="Zucker J."/>
            <person name="Felipe M.S."/>
            <person name="Goldman G.H."/>
            <person name="Haas B.J."/>
            <person name="McEwen J.G."/>
            <person name="Nino-Vega G."/>
            <person name="Puccia R."/>
            <person name="San-Blas G."/>
            <person name="Soares C.M."/>
            <person name="Birren B.W."/>
            <person name="Cuomo C.A."/>
        </authorList>
    </citation>
    <scope>NUCLEOTIDE SEQUENCE [LARGE SCALE GENOMIC DNA]</scope>
    <source>
        <strain evidence="2">ATCC MYA-826 / Pb01</strain>
    </source>
</reference>
<dbReference type="RefSeq" id="XP_015701010.1">
    <property type="nucleotide sequence ID" value="XM_015844229.1"/>
</dbReference>
<dbReference type="HOGENOM" id="CLU_1503908_0_0_1"/>
<dbReference type="GeneID" id="9100488"/>